<dbReference type="Proteomes" id="UP001497535">
    <property type="component" value="Unassembled WGS sequence"/>
</dbReference>
<keyword evidence="2" id="KW-1185">Reference proteome</keyword>
<evidence type="ECO:0000313" key="2">
    <source>
        <dbReference type="Proteomes" id="UP001497535"/>
    </source>
</evidence>
<dbReference type="EMBL" id="CAVMJV010000032">
    <property type="protein sequence ID" value="CAK5077493.1"/>
    <property type="molecule type" value="Genomic_DNA"/>
</dbReference>
<proteinExistence type="predicted"/>
<sequence>MDEIMGLAYNKKKEIEGREGREEGMRDLLKRIKEGGGREGGGGRLFWNLNKNILT</sequence>
<comment type="caution">
    <text evidence="1">The sequence shown here is derived from an EMBL/GenBank/DDBJ whole genome shotgun (WGS) entry which is preliminary data.</text>
</comment>
<gene>
    <name evidence="1" type="ORF">MENTE1834_LOCUS24416</name>
</gene>
<organism evidence="1 2">
    <name type="scientific">Meloidogyne enterolobii</name>
    <name type="common">Root-knot nematode worm</name>
    <name type="synonym">Meloidogyne mayaguensis</name>
    <dbReference type="NCBI Taxonomy" id="390850"/>
    <lineage>
        <taxon>Eukaryota</taxon>
        <taxon>Metazoa</taxon>
        <taxon>Ecdysozoa</taxon>
        <taxon>Nematoda</taxon>
        <taxon>Chromadorea</taxon>
        <taxon>Rhabditida</taxon>
        <taxon>Tylenchina</taxon>
        <taxon>Tylenchomorpha</taxon>
        <taxon>Tylenchoidea</taxon>
        <taxon>Meloidogynidae</taxon>
        <taxon>Meloidogyninae</taxon>
        <taxon>Meloidogyne</taxon>
    </lineage>
</organism>
<protein>
    <submittedName>
        <fullName evidence="1">Uncharacterized protein</fullName>
    </submittedName>
</protein>
<name>A0ACB0ZET3_MELEN</name>
<reference evidence="1" key="1">
    <citation type="submission" date="2023-11" db="EMBL/GenBank/DDBJ databases">
        <authorList>
            <person name="Poullet M."/>
        </authorList>
    </citation>
    <scope>NUCLEOTIDE SEQUENCE</scope>
    <source>
        <strain evidence="1">E1834</strain>
    </source>
</reference>
<accession>A0ACB0ZET3</accession>
<evidence type="ECO:0000313" key="1">
    <source>
        <dbReference type="EMBL" id="CAK5077493.1"/>
    </source>
</evidence>